<proteinExistence type="predicted"/>
<feature type="region of interest" description="Disordered" evidence="1">
    <location>
        <begin position="240"/>
        <end position="333"/>
    </location>
</feature>
<protein>
    <submittedName>
        <fullName evidence="2">Uncharacterized protein</fullName>
    </submittedName>
</protein>
<evidence type="ECO:0000313" key="2">
    <source>
        <dbReference type="EMBL" id="MDD7964777.1"/>
    </source>
</evidence>
<name>A0ABT5SPL7_9PSEU</name>
<dbReference type="Proteomes" id="UP001300763">
    <property type="component" value="Unassembled WGS sequence"/>
</dbReference>
<dbReference type="EMBL" id="JAQZAO010000002">
    <property type="protein sequence ID" value="MDD7964777.1"/>
    <property type="molecule type" value="Genomic_DNA"/>
</dbReference>
<evidence type="ECO:0000313" key="3">
    <source>
        <dbReference type="Proteomes" id="UP001300763"/>
    </source>
</evidence>
<dbReference type="RefSeq" id="WP_274199312.1">
    <property type="nucleotide sequence ID" value="NZ_JAQZAO010000002.1"/>
</dbReference>
<organism evidence="2 3">
    <name type="scientific">Actinomycetospora lemnae</name>
    <dbReference type="NCBI Taxonomy" id="3019891"/>
    <lineage>
        <taxon>Bacteria</taxon>
        <taxon>Bacillati</taxon>
        <taxon>Actinomycetota</taxon>
        <taxon>Actinomycetes</taxon>
        <taxon>Pseudonocardiales</taxon>
        <taxon>Pseudonocardiaceae</taxon>
        <taxon>Actinomycetospora</taxon>
    </lineage>
</organism>
<feature type="compositionally biased region" description="Basic and acidic residues" evidence="1">
    <location>
        <begin position="281"/>
        <end position="307"/>
    </location>
</feature>
<keyword evidence="3" id="KW-1185">Reference proteome</keyword>
<gene>
    <name evidence="2" type="ORF">PGB27_05385</name>
</gene>
<accession>A0ABT5SPL7</accession>
<feature type="compositionally biased region" description="Gly residues" evidence="1">
    <location>
        <begin position="262"/>
        <end position="280"/>
    </location>
</feature>
<comment type="caution">
    <text evidence="2">The sequence shown here is derived from an EMBL/GenBank/DDBJ whole genome shotgun (WGS) entry which is preliminary data.</text>
</comment>
<reference evidence="2 3" key="1">
    <citation type="submission" date="2023-02" db="EMBL/GenBank/DDBJ databases">
        <title>Genome sequencing required for Actinomycetospora new species description.</title>
        <authorList>
            <person name="Saimee Y."/>
            <person name="Duangmal K."/>
        </authorList>
    </citation>
    <scope>NUCLEOTIDE SEQUENCE [LARGE SCALE GENOMIC DNA]</scope>
    <source>
        <strain evidence="2 3">DW7H6</strain>
    </source>
</reference>
<evidence type="ECO:0000256" key="1">
    <source>
        <dbReference type="SAM" id="MobiDB-lite"/>
    </source>
</evidence>
<sequence length="333" mass="33148">MVALAATGALIVGGGAATMVGAGNAAPLPELPGVPALPGVGTTYVTPEDELAPFTTLDTRPPGTAAVDDEFGAPTGGGEASLHLETPDDAAKASIVSREDAGTPLAEWIPTAAYSAYQGAAESAVQFPSLQLIVDFNGAAEGGFSTLTYEPAYNAVSTAPGQWNRYQAGAGDWCSTRAIPGVIEESQRSCSGGGDKPLAEYITAQPDIIVNGVVVNQGSGNPGLDAAVDLVSTPSTTYDFELTEPEVPGTDPCEEPTVPGLPGEGGENGGGNGGGTGGANDGHEDGGKDEPEGHAPNAGHEKPDNGHGEGGQEQPGHEQPGDGGHEPPMCAGS</sequence>
<feature type="compositionally biased region" description="Basic and acidic residues" evidence="1">
    <location>
        <begin position="315"/>
        <end position="325"/>
    </location>
</feature>